<evidence type="ECO:0000259" key="5">
    <source>
        <dbReference type="PROSITE" id="PS50011"/>
    </source>
</evidence>
<dbReference type="InterPro" id="IPR051681">
    <property type="entry name" value="Ser/Thr_Kinases-Pseudokinases"/>
</dbReference>
<reference evidence="6 7" key="1">
    <citation type="submission" date="2024-02" db="EMBL/GenBank/DDBJ databases">
        <authorList>
            <person name="Daric V."/>
            <person name="Darras S."/>
        </authorList>
    </citation>
    <scope>NUCLEOTIDE SEQUENCE [LARGE SCALE GENOMIC DNA]</scope>
</reference>
<protein>
    <recommendedName>
        <fullName evidence="5">Protein kinase domain-containing protein</fullName>
    </recommendedName>
</protein>
<dbReference type="SUPFAM" id="SSF56112">
    <property type="entry name" value="Protein kinase-like (PK-like)"/>
    <property type="match status" value="1"/>
</dbReference>
<evidence type="ECO:0000256" key="1">
    <source>
        <dbReference type="ARBA" id="ARBA00022679"/>
    </source>
</evidence>
<gene>
    <name evidence="6" type="ORF">CVLEPA_LOCUS12964</name>
</gene>
<evidence type="ECO:0000256" key="2">
    <source>
        <dbReference type="ARBA" id="ARBA00022741"/>
    </source>
</evidence>
<dbReference type="SMART" id="SM00220">
    <property type="entry name" value="S_TKc"/>
    <property type="match status" value="1"/>
</dbReference>
<dbReference type="InterPro" id="IPR000719">
    <property type="entry name" value="Prot_kinase_dom"/>
</dbReference>
<dbReference type="PANTHER" id="PTHR44329">
    <property type="entry name" value="SERINE/THREONINE-PROTEIN KINASE TNNI3K-RELATED"/>
    <property type="match status" value="1"/>
</dbReference>
<keyword evidence="2" id="KW-0547">Nucleotide-binding</keyword>
<keyword evidence="4" id="KW-0067">ATP-binding</keyword>
<evidence type="ECO:0000313" key="7">
    <source>
        <dbReference type="Proteomes" id="UP001642483"/>
    </source>
</evidence>
<organism evidence="6 7">
    <name type="scientific">Clavelina lepadiformis</name>
    <name type="common">Light-bulb sea squirt</name>
    <name type="synonym">Ascidia lepadiformis</name>
    <dbReference type="NCBI Taxonomy" id="159417"/>
    <lineage>
        <taxon>Eukaryota</taxon>
        <taxon>Metazoa</taxon>
        <taxon>Chordata</taxon>
        <taxon>Tunicata</taxon>
        <taxon>Ascidiacea</taxon>
        <taxon>Aplousobranchia</taxon>
        <taxon>Clavelinidae</taxon>
        <taxon>Clavelina</taxon>
    </lineage>
</organism>
<comment type="caution">
    <text evidence="6">The sequence shown here is derived from an EMBL/GenBank/DDBJ whole genome shotgun (WGS) entry which is preliminary data.</text>
</comment>
<dbReference type="PROSITE" id="PS50011">
    <property type="entry name" value="PROTEIN_KINASE_DOM"/>
    <property type="match status" value="1"/>
</dbReference>
<dbReference type="InterPro" id="IPR008271">
    <property type="entry name" value="Ser/Thr_kinase_AS"/>
</dbReference>
<dbReference type="Proteomes" id="UP001642483">
    <property type="component" value="Unassembled WGS sequence"/>
</dbReference>
<dbReference type="PROSITE" id="PS00108">
    <property type="entry name" value="PROTEIN_KINASE_ST"/>
    <property type="match status" value="1"/>
</dbReference>
<dbReference type="Pfam" id="PF00069">
    <property type="entry name" value="Pkinase"/>
    <property type="match status" value="1"/>
</dbReference>
<keyword evidence="7" id="KW-1185">Reference proteome</keyword>
<keyword evidence="1" id="KW-0808">Transferase</keyword>
<dbReference type="Gene3D" id="1.10.510.10">
    <property type="entry name" value="Transferase(Phosphotransferase) domain 1"/>
    <property type="match status" value="1"/>
</dbReference>
<feature type="domain" description="Protein kinase" evidence="5">
    <location>
        <begin position="186"/>
        <end position="471"/>
    </location>
</feature>
<dbReference type="EMBL" id="CAWYQH010000090">
    <property type="protein sequence ID" value="CAK8682284.1"/>
    <property type="molecule type" value="Genomic_DNA"/>
</dbReference>
<proteinExistence type="predicted"/>
<name>A0ABP0FRK9_CLALP</name>
<dbReference type="PANTHER" id="PTHR44329:SF288">
    <property type="entry name" value="MITOGEN-ACTIVATED PROTEIN KINASE KINASE KINASE 20"/>
    <property type="match status" value="1"/>
</dbReference>
<dbReference type="InterPro" id="IPR011009">
    <property type="entry name" value="Kinase-like_dom_sf"/>
</dbReference>
<evidence type="ECO:0000256" key="3">
    <source>
        <dbReference type="ARBA" id="ARBA00022777"/>
    </source>
</evidence>
<evidence type="ECO:0000313" key="6">
    <source>
        <dbReference type="EMBL" id="CAK8682284.1"/>
    </source>
</evidence>
<sequence>MVQERTIDASDFTGRDLLKSFEEEVDGDEWKVGNRFIFIGGRYQIKIEANPTLTQKGNGKLSVGGHAHKWDTLKPTLSGSSFNEKYKTFLENKLNSPLVIDFEKSELACCALLLFEIARRVENERGKEFLSRDEVDEAIDKALNYQTRLPDPIMGVISMVIIILAFINPDHEALNREWGSSLTGIFCGKDITGRRSRYDVIMSKPNPGDDSDDGNDIARAMGNMTLNDRFWHLFCDVCSYTEEIRVMLKTKHENIVAIKYHTRWPGDAALGIVIEYLPGGSLADVIIADDEELQNEHQDIPYILRLRFCIDIANGLKYLHCNFPSKRVAHGDVKPDNILLTAHLRCKIADFGCSEFATRTAMITSKREGERCTYSFAYSAPERKKNKKLRPSTAMDIYSFGTIMVEIITRQLIYYFLDETNNIDLKSVSIVISEFQNQSDILTVLQDEMEKCCNFNEDQRPSVEEVQEAFITCFDEQSHAELDSHVANITRHMDLRMPRFEDYDCAPMDEFVPQAGFKHKDENE</sequence>
<evidence type="ECO:0000256" key="4">
    <source>
        <dbReference type="ARBA" id="ARBA00022840"/>
    </source>
</evidence>
<accession>A0ABP0FRK9</accession>
<keyword evidence="3" id="KW-0418">Kinase</keyword>